<sequence length="355" mass="39197">MAARALTASLEITGTSLRRSEGCTLQIPLTVGQRPAQLAATQSLSFALGGNEDDAESIVQVMIKIRTSESVILDPRARVRHDALKGMATGYQTNLRNLEEPWRTLYAELLRAVLPRHVMIQEEGTLWTFHDTTQNQGVVSPPLDRTMPLARKTGYEHRTDFRAILFLSNGLIHFPILGENKAAISRQDTAISGWPDNIHGRAELVDALQRAVLQVELQAVVLFKTDSAASLPETRQSIVCLIVAVGPIYAVAFATRDEIEAGYSNVDVASAAEHLRKMRARERRDVLPLSNQPEQPPALPDAMTIELDSFEAIEFTRPSSKLPDGSWSRPVMLDTPESDTLLLGLQGWQYLVADV</sequence>
<reference evidence="2" key="1">
    <citation type="submission" date="2023-03" db="EMBL/GenBank/DDBJ databases">
        <title>Massive genome expansion in bonnet fungi (Mycena s.s.) driven by repeated elements and novel gene families across ecological guilds.</title>
        <authorList>
            <consortium name="Lawrence Berkeley National Laboratory"/>
            <person name="Harder C.B."/>
            <person name="Miyauchi S."/>
            <person name="Viragh M."/>
            <person name="Kuo A."/>
            <person name="Thoen E."/>
            <person name="Andreopoulos B."/>
            <person name="Lu D."/>
            <person name="Skrede I."/>
            <person name="Drula E."/>
            <person name="Henrissat B."/>
            <person name="Morin E."/>
            <person name="Kohler A."/>
            <person name="Barry K."/>
            <person name="LaButti K."/>
            <person name="Morin E."/>
            <person name="Salamov A."/>
            <person name="Lipzen A."/>
            <person name="Mereny Z."/>
            <person name="Hegedus B."/>
            <person name="Baldrian P."/>
            <person name="Stursova M."/>
            <person name="Weitz H."/>
            <person name="Taylor A."/>
            <person name="Grigoriev I.V."/>
            <person name="Nagy L.G."/>
            <person name="Martin F."/>
            <person name="Kauserud H."/>
        </authorList>
    </citation>
    <scope>NUCLEOTIDE SEQUENCE</scope>
    <source>
        <strain evidence="2">CBHHK188m</strain>
    </source>
</reference>
<comment type="caution">
    <text evidence="2">The sequence shown here is derived from an EMBL/GenBank/DDBJ whole genome shotgun (WGS) entry which is preliminary data.</text>
</comment>
<organism evidence="2 3">
    <name type="scientific">Mycena maculata</name>
    <dbReference type="NCBI Taxonomy" id="230809"/>
    <lineage>
        <taxon>Eukaryota</taxon>
        <taxon>Fungi</taxon>
        <taxon>Dikarya</taxon>
        <taxon>Basidiomycota</taxon>
        <taxon>Agaricomycotina</taxon>
        <taxon>Agaricomycetes</taxon>
        <taxon>Agaricomycetidae</taxon>
        <taxon>Agaricales</taxon>
        <taxon>Marasmiineae</taxon>
        <taxon>Mycenaceae</taxon>
        <taxon>Mycena</taxon>
    </lineage>
</organism>
<evidence type="ECO:0000313" key="3">
    <source>
        <dbReference type="Proteomes" id="UP001215280"/>
    </source>
</evidence>
<dbReference type="AlphaFoldDB" id="A0AAD7IV70"/>
<keyword evidence="3" id="KW-1185">Reference proteome</keyword>
<dbReference type="EMBL" id="JARJLG010000082">
    <property type="protein sequence ID" value="KAJ7750443.1"/>
    <property type="molecule type" value="Genomic_DNA"/>
</dbReference>
<dbReference type="PROSITE" id="PS50972">
    <property type="entry name" value="PTERIN_BINDING"/>
    <property type="match status" value="1"/>
</dbReference>
<proteinExistence type="predicted"/>
<accession>A0AAD7IV70</accession>
<protein>
    <recommendedName>
        <fullName evidence="1">Pterin-binding domain-containing protein</fullName>
    </recommendedName>
</protein>
<dbReference type="GO" id="GO:0042558">
    <property type="term" value="P:pteridine-containing compound metabolic process"/>
    <property type="evidence" value="ECO:0007669"/>
    <property type="project" value="InterPro"/>
</dbReference>
<gene>
    <name evidence="2" type="ORF">DFH07DRAFT_827822</name>
</gene>
<dbReference type="InterPro" id="IPR000489">
    <property type="entry name" value="Pterin-binding_dom"/>
</dbReference>
<evidence type="ECO:0000313" key="2">
    <source>
        <dbReference type="EMBL" id="KAJ7750443.1"/>
    </source>
</evidence>
<dbReference type="Proteomes" id="UP001215280">
    <property type="component" value="Unassembled WGS sequence"/>
</dbReference>
<name>A0AAD7IV70_9AGAR</name>
<evidence type="ECO:0000259" key="1">
    <source>
        <dbReference type="PROSITE" id="PS50972"/>
    </source>
</evidence>
<feature type="domain" description="Pterin-binding" evidence="1">
    <location>
        <begin position="246"/>
        <end position="355"/>
    </location>
</feature>